<dbReference type="GO" id="GO:0007166">
    <property type="term" value="P:cell surface receptor signaling pathway"/>
    <property type="evidence" value="ECO:0007669"/>
    <property type="project" value="InterPro"/>
</dbReference>
<gene>
    <name evidence="10" type="ORF">SAY86_020981</name>
</gene>
<dbReference type="InterPro" id="IPR013083">
    <property type="entry name" value="Znf_RING/FYVE/PHD"/>
</dbReference>
<keyword evidence="6" id="KW-0833">Ubl conjugation pathway</keyword>
<dbReference type="InterPro" id="IPR003613">
    <property type="entry name" value="Ubox_domain"/>
</dbReference>
<comment type="catalytic activity">
    <reaction evidence="1">
        <text>S-ubiquitinyl-[E2 ubiquitin-conjugating enzyme]-L-cysteine + [acceptor protein]-L-lysine = [E2 ubiquitin-conjugating enzyme]-L-cysteine + N(6)-ubiquitinyl-[acceptor protein]-L-lysine.</text>
        <dbReference type="EC" id="2.3.2.27"/>
    </reaction>
</comment>
<dbReference type="Proteomes" id="UP001346149">
    <property type="component" value="Unassembled WGS sequence"/>
</dbReference>
<reference evidence="10 11" key="1">
    <citation type="journal article" date="2023" name="Hortic Res">
        <title>Pangenome of water caltrop reveals structural variations and asymmetric subgenome divergence after allopolyploidization.</title>
        <authorList>
            <person name="Zhang X."/>
            <person name="Chen Y."/>
            <person name="Wang L."/>
            <person name="Yuan Y."/>
            <person name="Fang M."/>
            <person name="Shi L."/>
            <person name="Lu R."/>
            <person name="Comes H.P."/>
            <person name="Ma Y."/>
            <person name="Chen Y."/>
            <person name="Huang G."/>
            <person name="Zhou Y."/>
            <person name="Zheng Z."/>
            <person name="Qiu Y."/>
        </authorList>
    </citation>
    <scope>NUCLEOTIDE SEQUENCE [LARGE SCALE GENOMIC DNA]</scope>
    <source>
        <strain evidence="10">F231</strain>
    </source>
</reference>
<feature type="coiled-coil region" evidence="8">
    <location>
        <begin position="138"/>
        <end position="165"/>
    </location>
</feature>
<dbReference type="Gene3D" id="3.30.40.10">
    <property type="entry name" value="Zinc/RING finger domain, C3HC4 (zinc finger)"/>
    <property type="match status" value="1"/>
</dbReference>
<dbReference type="PROSITE" id="PS50176">
    <property type="entry name" value="ARM_REPEAT"/>
    <property type="match status" value="1"/>
</dbReference>
<dbReference type="PROSITE" id="PS51698">
    <property type="entry name" value="U_BOX"/>
    <property type="match status" value="1"/>
</dbReference>
<dbReference type="SUPFAM" id="SSF57850">
    <property type="entry name" value="RING/U-box"/>
    <property type="match status" value="1"/>
</dbReference>
<dbReference type="Gene3D" id="1.20.930.20">
    <property type="entry name" value="Adaptor protein Cbl, N-terminal domain"/>
    <property type="match status" value="1"/>
</dbReference>
<accession>A0AAN7RCR2</accession>
<evidence type="ECO:0000313" key="10">
    <source>
        <dbReference type="EMBL" id="KAK4800494.1"/>
    </source>
</evidence>
<dbReference type="Gene3D" id="1.25.10.10">
    <property type="entry name" value="Leucine-rich Repeat Variant"/>
    <property type="match status" value="3"/>
</dbReference>
<dbReference type="SMART" id="SM00185">
    <property type="entry name" value="ARM"/>
    <property type="match status" value="8"/>
</dbReference>
<dbReference type="InterPro" id="IPR000225">
    <property type="entry name" value="Armadillo"/>
</dbReference>
<dbReference type="Pfam" id="PF04564">
    <property type="entry name" value="U-box"/>
    <property type="match status" value="1"/>
</dbReference>
<dbReference type="EC" id="2.3.2.27" evidence="3"/>
<dbReference type="InterPro" id="IPR016024">
    <property type="entry name" value="ARM-type_fold"/>
</dbReference>
<evidence type="ECO:0000256" key="8">
    <source>
        <dbReference type="SAM" id="Coils"/>
    </source>
</evidence>
<dbReference type="InterPro" id="IPR036537">
    <property type="entry name" value="Adaptor_Cbl_N_dom_sf"/>
</dbReference>
<dbReference type="EMBL" id="JAXQNO010000003">
    <property type="protein sequence ID" value="KAK4800494.1"/>
    <property type="molecule type" value="Genomic_DNA"/>
</dbReference>
<proteinExistence type="predicted"/>
<evidence type="ECO:0000259" key="9">
    <source>
        <dbReference type="PROSITE" id="PS51698"/>
    </source>
</evidence>
<dbReference type="SUPFAM" id="SSF48371">
    <property type="entry name" value="ARM repeat"/>
    <property type="match status" value="2"/>
</dbReference>
<dbReference type="GO" id="GO:0061630">
    <property type="term" value="F:ubiquitin protein ligase activity"/>
    <property type="evidence" value="ECO:0007669"/>
    <property type="project" value="UniProtKB-EC"/>
</dbReference>
<feature type="repeat" description="ARM" evidence="7">
    <location>
        <begin position="598"/>
        <end position="642"/>
    </location>
</feature>
<keyword evidence="11" id="KW-1185">Reference proteome</keyword>
<comment type="caution">
    <text evidence="10">The sequence shown here is derived from an EMBL/GenBank/DDBJ whole genome shotgun (WGS) entry which is preliminary data.</text>
</comment>
<organism evidence="10 11">
    <name type="scientific">Trapa natans</name>
    <name type="common">Water chestnut</name>
    <dbReference type="NCBI Taxonomy" id="22666"/>
    <lineage>
        <taxon>Eukaryota</taxon>
        <taxon>Viridiplantae</taxon>
        <taxon>Streptophyta</taxon>
        <taxon>Embryophyta</taxon>
        <taxon>Tracheophyta</taxon>
        <taxon>Spermatophyta</taxon>
        <taxon>Magnoliopsida</taxon>
        <taxon>eudicotyledons</taxon>
        <taxon>Gunneridae</taxon>
        <taxon>Pentapetalae</taxon>
        <taxon>rosids</taxon>
        <taxon>malvids</taxon>
        <taxon>Myrtales</taxon>
        <taxon>Lythraceae</taxon>
        <taxon>Trapa</taxon>
    </lineage>
</organism>
<evidence type="ECO:0000256" key="5">
    <source>
        <dbReference type="ARBA" id="ARBA00022737"/>
    </source>
</evidence>
<keyword evidence="8" id="KW-0175">Coiled coil</keyword>
<dbReference type="GO" id="GO:0016567">
    <property type="term" value="P:protein ubiquitination"/>
    <property type="evidence" value="ECO:0007669"/>
    <property type="project" value="InterPro"/>
</dbReference>
<evidence type="ECO:0000256" key="4">
    <source>
        <dbReference type="ARBA" id="ARBA00022679"/>
    </source>
</evidence>
<evidence type="ECO:0000313" key="11">
    <source>
        <dbReference type="Proteomes" id="UP001346149"/>
    </source>
</evidence>
<comment type="pathway">
    <text evidence="2">Protein modification; protein ubiquitination.</text>
</comment>
<protein>
    <recommendedName>
        <fullName evidence="3">RING-type E3 ubiquitin transferase</fullName>
        <ecNumber evidence="3">2.3.2.27</ecNumber>
    </recommendedName>
</protein>
<evidence type="ECO:0000256" key="1">
    <source>
        <dbReference type="ARBA" id="ARBA00000900"/>
    </source>
</evidence>
<evidence type="ECO:0000256" key="6">
    <source>
        <dbReference type="ARBA" id="ARBA00022786"/>
    </source>
</evidence>
<evidence type="ECO:0000256" key="7">
    <source>
        <dbReference type="PROSITE-ProRule" id="PRU00259"/>
    </source>
</evidence>
<dbReference type="InterPro" id="IPR052608">
    <property type="entry name" value="U-box_domain_protein"/>
</dbReference>
<dbReference type="CDD" id="cd16664">
    <property type="entry name" value="RING-Ubox_PUB"/>
    <property type="match status" value="1"/>
</dbReference>
<dbReference type="PANTHER" id="PTHR45958">
    <property type="entry name" value="RING-TYPE E3 UBIQUITIN TRANSFERASE"/>
    <property type="match status" value="1"/>
</dbReference>
<evidence type="ECO:0000256" key="3">
    <source>
        <dbReference type="ARBA" id="ARBA00012483"/>
    </source>
</evidence>
<keyword evidence="4" id="KW-0808">Transferase</keyword>
<dbReference type="SMART" id="SM00504">
    <property type="entry name" value="Ubox"/>
    <property type="match status" value="1"/>
</dbReference>
<dbReference type="InterPro" id="IPR011989">
    <property type="entry name" value="ARM-like"/>
</dbReference>
<dbReference type="AlphaFoldDB" id="A0AAN7RCR2"/>
<feature type="domain" description="U-box" evidence="9">
    <location>
        <begin position="270"/>
        <end position="344"/>
    </location>
</feature>
<dbReference type="InterPro" id="IPR045210">
    <property type="entry name" value="RING-Ubox_PUB"/>
</dbReference>
<name>A0AAN7RCR2_TRANT</name>
<sequence>MSDFQTTEQSENMALELIPIGTVLVMLTNQVVKTALAAKEVLFEKDSYRVLSKHLFDIETVLKELQLRELKDSQAARLALGFLEADVKKANDLVVKYRTSSSFYLLIKCRHIVKEVQEVTRDLGQSLANLSLANADVLMGISDQVNRLQNEMQRVELETSRSQLQILDRLDQGIRDQKSDQGFANDMLEEIARAVGVPVEPSAISKELERFRKEKEEAASRKERAEELFLGQVIELLSHADAARDYEEVKSRYHQRAMTIEKYDSKEDIPPLIAFTCPITGTVMVDPVSLPTGTTCERAAIEDWLNQGQKTDPETREFLQDTSLRSNVRLRQSIEEWKELNYCLRIRSCRTMLLSGSDPSAEVALARMTDLMKEDSINKDWVSIGGLIDIAIDILGNSRNKEVKRQALVTLKDAVEGHARNKEQVIRSKGWDLIVPCLGRDSSISKAGVALLYELLQDRSGWNLCTCRKLSQQHGAILFLVTLLRGSVTESAEHAERILTKLLEVDEENISRALHAGWYKPLVARILQGPDSTRLSSVKSLIDMELVDSSLELIGKEGVIPPLLEMISGNLEAKELSLSALVILLSCRANKYLFANAGGVPRITELMENIHERAVIITRCCEVLEKLTSDGDGIGFIMDAGGSRLDVEAILGKLLEFQESRHTSLTALKPAVNTILAICRFEPELVKKAVINPKSISAILPLIDDSDLEVREAAVSLLFHLSQQDSHGIMEYLLRPGRLEAFVGFLENQGNGEVQMAAAGLLANLPKYEVALTKKLIELDCIGALIKILRSGKLQAKENALSALFRFTDPANIESQRAAVECGLYPLLVNLLRVGGSTTAKARAAAHIGNLSLNSWKLSVPSKTFRSRFCLKPRVPLCLLHGGICGLESTFCILEANALPYLVDLLDSEVQEAAYQAVLTLSTLIQEGPMFRGASIIREAGVVKPVLEILTWGTGPLKMEALKFLEKVFRSKEMVEQYGSSTKLQLASVTDRSIWPDGDLARAAANVLALIERYSRSSTSITPGLFA</sequence>
<dbReference type="PANTHER" id="PTHR45958:SF15">
    <property type="entry name" value="RING-TYPE E3 UBIQUITIN TRANSFERASE"/>
    <property type="match status" value="1"/>
</dbReference>
<evidence type="ECO:0000256" key="2">
    <source>
        <dbReference type="ARBA" id="ARBA00004906"/>
    </source>
</evidence>
<keyword evidence="5" id="KW-0677">Repeat</keyword>